<evidence type="ECO:0000313" key="6">
    <source>
        <dbReference type="EMBL" id="OYD14647.1"/>
    </source>
</evidence>
<dbReference type="Pfam" id="PF01258">
    <property type="entry name" value="zf-dskA_traR"/>
    <property type="match status" value="1"/>
</dbReference>
<dbReference type="AlphaFoldDB" id="A0A235BSE5"/>
<evidence type="ECO:0000256" key="2">
    <source>
        <dbReference type="ARBA" id="ARBA00022771"/>
    </source>
</evidence>
<evidence type="ECO:0000256" key="1">
    <source>
        <dbReference type="ARBA" id="ARBA00022723"/>
    </source>
</evidence>
<feature type="zinc finger region" description="dksA C4-type" evidence="4">
    <location>
        <begin position="91"/>
        <end position="115"/>
    </location>
</feature>
<keyword evidence="3" id="KW-0862">Zinc</keyword>
<dbReference type="SUPFAM" id="SSF57716">
    <property type="entry name" value="Glucocorticoid receptor-like (DNA-binding domain)"/>
    <property type="match status" value="1"/>
</dbReference>
<sequence>MNKKDLEYFEKLLFERRKQILEQLKNIEKRMRTSQQDSSSDLSLYPTHEADIATDAESREENVFIAGNRADILGRIDRALKKMSKKMYGICENCGKEIEKERLECIPYARFCVGCERERER</sequence>
<evidence type="ECO:0000313" key="7">
    <source>
        <dbReference type="Proteomes" id="UP000215215"/>
    </source>
</evidence>
<name>A0A235BSE5_UNCW3</name>
<dbReference type="Gene3D" id="1.20.120.910">
    <property type="entry name" value="DksA, coiled-coil domain"/>
    <property type="match status" value="1"/>
</dbReference>
<dbReference type="PROSITE" id="PS01102">
    <property type="entry name" value="ZF_DKSA_1"/>
    <property type="match status" value="1"/>
</dbReference>
<dbReference type="PANTHER" id="PTHR33823">
    <property type="entry name" value="RNA POLYMERASE-BINDING TRANSCRIPTION FACTOR DKSA-RELATED"/>
    <property type="match status" value="1"/>
</dbReference>
<dbReference type="GO" id="GO:0008270">
    <property type="term" value="F:zinc ion binding"/>
    <property type="evidence" value="ECO:0007669"/>
    <property type="project" value="UniProtKB-KW"/>
</dbReference>
<reference evidence="6 7" key="1">
    <citation type="submission" date="2017-07" db="EMBL/GenBank/DDBJ databases">
        <title>Recovery of genomes from metagenomes via a dereplication, aggregation, and scoring strategy.</title>
        <authorList>
            <person name="Sieber C.M."/>
            <person name="Probst A.J."/>
            <person name="Sharrar A."/>
            <person name="Thomas B.C."/>
            <person name="Hess M."/>
            <person name="Tringe S.G."/>
            <person name="Banfield J.F."/>
        </authorList>
    </citation>
    <scope>NUCLEOTIDE SEQUENCE [LARGE SCALE GENOMIC DNA]</scope>
    <source>
        <strain evidence="6">JGI_Cruoil_03_44_89</strain>
    </source>
</reference>
<dbReference type="InterPro" id="IPR000962">
    <property type="entry name" value="Znf_DskA_TraR"/>
</dbReference>
<proteinExistence type="predicted"/>
<dbReference type="PROSITE" id="PS51128">
    <property type="entry name" value="ZF_DKSA_2"/>
    <property type="match status" value="1"/>
</dbReference>
<organism evidence="6 7">
    <name type="scientific">candidate division WOR-3 bacterium JGI_Cruoil_03_44_89</name>
    <dbReference type="NCBI Taxonomy" id="1973748"/>
    <lineage>
        <taxon>Bacteria</taxon>
        <taxon>Bacteria division WOR-3</taxon>
    </lineage>
</organism>
<evidence type="ECO:0000256" key="3">
    <source>
        <dbReference type="ARBA" id="ARBA00022833"/>
    </source>
</evidence>
<evidence type="ECO:0000259" key="5">
    <source>
        <dbReference type="Pfam" id="PF01258"/>
    </source>
</evidence>
<comment type="caution">
    <text evidence="6">The sequence shown here is derived from an EMBL/GenBank/DDBJ whole genome shotgun (WGS) entry which is preliminary data.</text>
</comment>
<gene>
    <name evidence="6" type="ORF">CH333_07625</name>
</gene>
<keyword evidence="1" id="KW-0479">Metal-binding</keyword>
<evidence type="ECO:0000256" key="4">
    <source>
        <dbReference type="PROSITE-ProRule" id="PRU00510"/>
    </source>
</evidence>
<keyword evidence="2" id="KW-0863">Zinc-finger</keyword>
<dbReference type="PANTHER" id="PTHR33823:SF4">
    <property type="entry name" value="GENERAL STRESS PROTEIN 16O"/>
    <property type="match status" value="1"/>
</dbReference>
<protein>
    <recommendedName>
        <fullName evidence="5">Zinc finger DksA/TraR C4-type domain-containing protein</fullName>
    </recommendedName>
</protein>
<dbReference type="SUPFAM" id="SSF109635">
    <property type="entry name" value="DnaK suppressor protein DksA, alpha-hairpin domain"/>
    <property type="match status" value="1"/>
</dbReference>
<feature type="domain" description="Zinc finger DksA/TraR C4-type" evidence="5">
    <location>
        <begin position="88"/>
        <end position="121"/>
    </location>
</feature>
<dbReference type="InterPro" id="IPR020458">
    <property type="entry name" value="Znf_DskA_TraR_CS"/>
</dbReference>
<dbReference type="InterPro" id="IPR037187">
    <property type="entry name" value="DnaK_N"/>
</dbReference>
<dbReference type="Proteomes" id="UP000215215">
    <property type="component" value="Unassembled WGS sequence"/>
</dbReference>
<accession>A0A235BSE5</accession>
<dbReference type="EMBL" id="NOZQ01000169">
    <property type="protein sequence ID" value="OYD14647.1"/>
    <property type="molecule type" value="Genomic_DNA"/>
</dbReference>